<dbReference type="AlphaFoldDB" id="A0A450YSX9"/>
<dbReference type="NCBIfam" id="TIGR02135">
    <property type="entry name" value="phoU_full"/>
    <property type="match status" value="1"/>
</dbReference>
<feature type="domain" description="PhoU" evidence="10">
    <location>
        <begin position="135"/>
        <end position="220"/>
    </location>
</feature>
<evidence type="ECO:0000313" key="11">
    <source>
        <dbReference type="EMBL" id="VFK39108.1"/>
    </source>
</evidence>
<evidence type="ECO:0000256" key="1">
    <source>
        <dbReference type="ARBA" id="ARBA00004496"/>
    </source>
</evidence>
<keyword evidence="5" id="KW-0963">Cytoplasm</keyword>
<accession>A0A450YSX9</accession>
<dbReference type="InterPro" id="IPR038078">
    <property type="entry name" value="PhoU-like_sf"/>
</dbReference>
<evidence type="ECO:0000256" key="3">
    <source>
        <dbReference type="ARBA" id="ARBA00011738"/>
    </source>
</evidence>
<feature type="region of interest" description="Disordered" evidence="9">
    <location>
        <begin position="239"/>
        <end position="259"/>
    </location>
</feature>
<evidence type="ECO:0000256" key="9">
    <source>
        <dbReference type="SAM" id="MobiDB-lite"/>
    </source>
</evidence>
<feature type="domain" description="PhoU" evidence="10">
    <location>
        <begin position="33"/>
        <end position="117"/>
    </location>
</feature>
<protein>
    <recommendedName>
        <fullName evidence="8">Phosphate-specific transport system accessory protein PhoU homolog</fullName>
    </recommendedName>
</protein>
<evidence type="ECO:0000256" key="8">
    <source>
        <dbReference type="ARBA" id="ARBA00069911"/>
    </source>
</evidence>
<keyword evidence="4" id="KW-0813">Transport</keyword>
<keyword evidence="6" id="KW-0592">Phosphate transport</keyword>
<dbReference type="GO" id="GO:0045936">
    <property type="term" value="P:negative regulation of phosphate metabolic process"/>
    <property type="evidence" value="ECO:0007669"/>
    <property type="project" value="InterPro"/>
</dbReference>
<evidence type="ECO:0000256" key="4">
    <source>
        <dbReference type="ARBA" id="ARBA00022448"/>
    </source>
</evidence>
<evidence type="ECO:0000256" key="7">
    <source>
        <dbReference type="ARBA" id="ARBA00056181"/>
    </source>
</evidence>
<dbReference type="SUPFAM" id="SSF109755">
    <property type="entry name" value="PhoU-like"/>
    <property type="match status" value="1"/>
</dbReference>
<dbReference type="Gene3D" id="1.20.58.220">
    <property type="entry name" value="Phosphate transport system protein phou homolog 2, domain 2"/>
    <property type="match status" value="2"/>
</dbReference>
<dbReference type="Pfam" id="PF01895">
    <property type="entry name" value="PhoU"/>
    <property type="match status" value="2"/>
</dbReference>
<proteinExistence type="inferred from homology"/>
<evidence type="ECO:0000256" key="5">
    <source>
        <dbReference type="ARBA" id="ARBA00022490"/>
    </source>
</evidence>
<evidence type="ECO:0000256" key="6">
    <source>
        <dbReference type="ARBA" id="ARBA00022592"/>
    </source>
</evidence>
<sequence>MEAQTDGVTKSMKSHTVHSFDKELDSIRDRVMAMGGFTEQQLSDALTAFIMGDSFLAEMVIDKDKKLNRMELDLDDACILLLARRTPVAFDLRLVMTMIKTINDLERIADLAKEIARTSLAFAGNIKESNSLPLIEDIGEQAKKLLHESLDILARSDMQMAIRLSRDYHLINSHHEAILQRILDLAMERSHNPTDLLHICQITHALGRIGDRCRNIAEYVIYLVGGKDVRHPWSTEAKMGKASELESNDHVEGSHHPGK</sequence>
<name>A0A450YSX9_9GAMM</name>
<dbReference type="EMBL" id="CAADFU010000041">
    <property type="protein sequence ID" value="VFK44648.1"/>
    <property type="molecule type" value="Genomic_DNA"/>
</dbReference>
<organism evidence="12">
    <name type="scientific">Candidatus Kentrum sp. SD</name>
    <dbReference type="NCBI Taxonomy" id="2126332"/>
    <lineage>
        <taxon>Bacteria</taxon>
        <taxon>Pseudomonadati</taxon>
        <taxon>Pseudomonadota</taxon>
        <taxon>Gammaproteobacteria</taxon>
        <taxon>Candidatus Kentrum</taxon>
    </lineage>
</organism>
<dbReference type="GO" id="GO:0005737">
    <property type="term" value="C:cytoplasm"/>
    <property type="evidence" value="ECO:0007669"/>
    <property type="project" value="UniProtKB-SubCell"/>
</dbReference>
<evidence type="ECO:0000313" key="12">
    <source>
        <dbReference type="EMBL" id="VFK44648.1"/>
    </source>
</evidence>
<evidence type="ECO:0000259" key="10">
    <source>
        <dbReference type="Pfam" id="PF01895"/>
    </source>
</evidence>
<gene>
    <name evidence="12" type="ORF">BECKSD772E_GA0070983_104119</name>
    <name evidence="11" type="ORF">BECKSD772F_GA0070984_103322</name>
</gene>
<dbReference type="InterPro" id="IPR028366">
    <property type="entry name" value="PhoU"/>
</dbReference>
<comment type="function">
    <text evidence="7">Plays a role in the regulation of phosphate uptake.</text>
</comment>
<dbReference type="PIRSF" id="PIRSF003107">
    <property type="entry name" value="PhoU"/>
    <property type="match status" value="1"/>
</dbReference>
<comment type="subcellular location">
    <subcellularLocation>
        <location evidence="1">Cytoplasm</location>
    </subcellularLocation>
</comment>
<dbReference type="FunFam" id="1.20.58.220:FF:000004">
    <property type="entry name" value="Phosphate-specific transport system accessory protein PhoU"/>
    <property type="match status" value="1"/>
</dbReference>
<dbReference type="GO" id="GO:0006817">
    <property type="term" value="P:phosphate ion transport"/>
    <property type="evidence" value="ECO:0007669"/>
    <property type="project" value="UniProtKB-KW"/>
</dbReference>
<evidence type="ECO:0000256" key="2">
    <source>
        <dbReference type="ARBA" id="ARBA00008107"/>
    </source>
</evidence>
<dbReference type="InterPro" id="IPR026022">
    <property type="entry name" value="PhoU_dom"/>
</dbReference>
<dbReference type="PANTHER" id="PTHR42930:SF3">
    <property type="entry name" value="PHOSPHATE-SPECIFIC TRANSPORT SYSTEM ACCESSORY PROTEIN PHOU"/>
    <property type="match status" value="1"/>
</dbReference>
<dbReference type="PANTHER" id="PTHR42930">
    <property type="entry name" value="PHOSPHATE-SPECIFIC TRANSPORT SYSTEM ACCESSORY PROTEIN PHOU"/>
    <property type="match status" value="1"/>
</dbReference>
<dbReference type="EMBL" id="CAADFR010000033">
    <property type="protein sequence ID" value="VFK39108.1"/>
    <property type="molecule type" value="Genomic_DNA"/>
</dbReference>
<reference evidence="12" key="1">
    <citation type="submission" date="2019-02" db="EMBL/GenBank/DDBJ databases">
        <authorList>
            <person name="Gruber-Vodicka R. H."/>
            <person name="Seah K. B. B."/>
        </authorList>
    </citation>
    <scope>NUCLEOTIDE SEQUENCE</scope>
    <source>
        <strain evidence="12">BECK_S1320</strain>
        <strain evidence="11">BECK_S1321</strain>
    </source>
</reference>
<comment type="similarity">
    <text evidence="2">Belongs to the PhoU family.</text>
</comment>
<dbReference type="GO" id="GO:0030643">
    <property type="term" value="P:intracellular phosphate ion homeostasis"/>
    <property type="evidence" value="ECO:0007669"/>
    <property type="project" value="InterPro"/>
</dbReference>
<comment type="subunit">
    <text evidence="3">Homodimer.</text>
</comment>